<keyword evidence="1" id="KW-0812">Transmembrane</keyword>
<keyword evidence="1" id="KW-1133">Transmembrane helix</keyword>
<proteinExistence type="predicted"/>
<sequence>MANIPEEIVDGSVTQLTRSISEGVRVYVPRGDRFISQVVRGVMANGGMGSGFITVGVNEFLEASGGMRANSVSGIVSQSVVNGVGTNGDGKLVPKGMRVNGVSREGRESVVNVTTEILAVKELEFALHQIGIQSQGYRELGDLCIHSLFKRLISSGYQSSKSGSLKIDLFIRSLVLSTSTNLVSTINSTKHIEIDIHFVHDMVVVGLVRVLYVPSRYEYADIFTKGLPSAFFEEFRTSLRVWYPPVEYICGGGVTLRIGLVGGVLDDDLVKGTSGVIVVITSVVIVVVVGMID</sequence>
<reference evidence="2" key="1">
    <citation type="journal article" date="2022" name="Int. J. Mol. Sci.">
        <title>Draft Genome of Tanacetum Coccineum: Genomic Comparison of Closely Related Tanacetum-Family Plants.</title>
        <authorList>
            <person name="Yamashiro T."/>
            <person name="Shiraishi A."/>
            <person name="Nakayama K."/>
            <person name="Satake H."/>
        </authorList>
    </citation>
    <scope>NUCLEOTIDE SEQUENCE</scope>
</reference>
<dbReference type="EMBL" id="BQNB010011304">
    <property type="protein sequence ID" value="GJS88834.1"/>
    <property type="molecule type" value="Genomic_DNA"/>
</dbReference>
<keyword evidence="1" id="KW-0472">Membrane</keyword>
<organism evidence="2 3">
    <name type="scientific">Tanacetum coccineum</name>
    <dbReference type="NCBI Taxonomy" id="301880"/>
    <lineage>
        <taxon>Eukaryota</taxon>
        <taxon>Viridiplantae</taxon>
        <taxon>Streptophyta</taxon>
        <taxon>Embryophyta</taxon>
        <taxon>Tracheophyta</taxon>
        <taxon>Spermatophyta</taxon>
        <taxon>Magnoliopsida</taxon>
        <taxon>eudicotyledons</taxon>
        <taxon>Gunneridae</taxon>
        <taxon>Pentapetalae</taxon>
        <taxon>asterids</taxon>
        <taxon>campanulids</taxon>
        <taxon>Asterales</taxon>
        <taxon>Asteraceae</taxon>
        <taxon>Asteroideae</taxon>
        <taxon>Anthemideae</taxon>
        <taxon>Anthemidinae</taxon>
        <taxon>Tanacetum</taxon>
    </lineage>
</organism>
<comment type="caution">
    <text evidence="2">The sequence shown here is derived from an EMBL/GenBank/DDBJ whole genome shotgun (WGS) entry which is preliminary data.</text>
</comment>
<dbReference type="Proteomes" id="UP001151760">
    <property type="component" value="Unassembled WGS sequence"/>
</dbReference>
<feature type="transmembrane region" description="Helical" evidence="1">
    <location>
        <begin position="274"/>
        <end position="292"/>
    </location>
</feature>
<evidence type="ECO:0000256" key="1">
    <source>
        <dbReference type="SAM" id="Phobius"/>
    </source>
</evidence>
<gene>
    <name evidence="2" type="ORF">Tco_0771470</name>
</gene>
<evidence type="ECO:0000313" key="2">
    <source>
        <dbReference type="EMBL" id="GJS88834.1"/>
    </source>
</evidence>
<accession>A0ABQ4ZF59</accession>
<keyword evidence="3" id="KW-1185">Reference proteome</keyword>
<reference evidence="2" key="2">
    <citation type="submission" date="2022-01" db="EMBL/GenBank/DDBJ databases">
        <authorList>
            <person name="Yamashiro T."/>
            <person name="Shiraishi A."/>
            <person name="Satake H."/>
            <person name="Nakayama K."/>
        </authorList>
    </citation>
    <scope>NUCLEOTIDE SEQUENCE</scope>
</reference>
<protein>
    <submittedName>
        <fullName evidence="2">Uncharacterized protein</fullName>
    </submittedName>
</protein>
<evidence type="ECO:0000313" key="3">
    <source>
        <dbReference type="Proteomes" id="UP001151760"/>
    </source>
</evidence>
<name>A0ABQ4ZF59_9ASTR</name>